<keyword evidence="2" id="KW-1185">Reference proteome</keyword>
<protein>
    <submittedName>
        <fullName evidence="1">Uncharacterized protein</fullName>
    </submittedName>
</protein>
<name>A0A7Y9LBZ5_9ACTN</name>
<proteinExistence type="predicted"/>
<accession>A0A7Y9LBZ5</accession>
<dbReference type="EMBL" id="JACCBU010000001">
    <property type="protein sequence ID" value="NYE71353.1"/>
    <property type="molecule type" value="Genomic_DNA"/>
</dbReference>
<dbReference type="AlphaFoldDB" id="A0A7Y9LBZ5"/>
<organism evidence="1 2">
    <name type="scientific">Microlunatus parietis</name>
    <dbReference type="NCBI Taxonomy" id="682979"/>
    <lineage>
        <taxon>Bacteria</taxon>
        <taxon>Bacillati</taxon>
        <taxon>Actinomycetota</taxon>
        <taxon>Actinomycetes</taxon>
        <taxon>Propionibacteriales</taxon>
        <taxon>Propionibacteriaceae</taxon>
        <taxon>Microlunatus</taxon>
    </lineage>
</organism>
<gene>
    <name evidence="1" type="ORF">BKA15_002682</name>
</gene>
<reference evidence="1 2" key="1">
    <citation type="submission" date="2020-07" db="EMBL/GenBank/DDBJ databases">
        <title>Sequencing the genomes of 1000 actinobacteria strains.</title>
        <authorList>
            <person name="Klenk H.-P."/>
        </authorList>
    </citation>
    <scope>NUCLEOTIDE SEQUENCE [LARGE SCALE GENOMIC DNA]</scope>
    <source>
        <strain evidence="1 2">DSM 22083</strain>
    </source>
</reference>
<dbReference type="Proteomes" id="UP000569914">
    <property type="component" value="Unassembled WGS sequence"/>
</dbReference>
<evidence type="ECO:0000313" key="1">
    <source>
        <dbReference type="EMBL" id="NYE71353.1"/>
    </source>
</evidence>
<dbReference type="RefSeq" id="WP_179751439.1">
    <property type="nucleotide sequence ID" value="NZ_JACCBU010000001.1"/>
</dbReference>
<sequence length="96" mass="10895">MIPVNLVAQADGTVRYTAESLRRLRQLKTRTIAEAQAVMRRAVDEENLSRAAAVQRYHDELDLERKEVVADFRTPLNRLRAFEALRDAGYPIAGAE</sequence>
<evidence type="ECO:0000313" key="2">
    <source>
        <dbReference type="Proteomes" id="UP000569914"/>
    </source>
</evidence>
<comment type="caution">
    <text evidence="1">The sequence shown here is derived from an EMBL/GenBank/DDBJ whole genome shotgun (WGS) entry which is preliminary data.</text>
</comment>